<gene>
    <name evidence="11" type="ORF">KDA27_10175</name>
</gene>
<dbReference type="PANTHER" id="PTHR35011:SF4">
    <property type="entry name" value="SLL1102 PROTEIN"/>
    <property type="match status" value="1"/>
</dbReference>
<evidence type="ECO:0000256" key="9">
    <source>
        <dbReference type="SAM" id="Phobius"/>
    </source>
</evidence>
<comment type="similarity">
    <text evidence="8">Belongs to the TRAP transporter small permease family.</text>
</comment>
<evidence type="ECO:0000256" key="6">
    <source>
        <dbReference type="ARBA" id="ARBA00022989"/>
    </source>
</evidence>
<keyword evidence="5 9" id="KW-0812">Transmembrane</keyword>
<keyword evidence="4" id="KW-0997">Cell inner membrane</keyword>
<reference evidence="11" key="2">
    <citation type="journal article" date="2021" name="Microbiome">
        <title>Successional dynamics and alternative stable states in a saline activated sludge microbial community over 9 years.</title>
        <authorList>
            <person name="Wang Y."/>
            <person name="Ye J."/>
            <person name="Ju F."/>
            <person name="Liu L."/>
            <person name="Boyd J.A."/>
            <person name="Deng Y."/>
            <person name="Parks D.H."/>
            <person name="Jiang X."/>
            <person name="Yin X."/>
            <person name="Woodcroft B.J."/>
            <person name="Tyson G.W."/>
            <person name="Hugenholtz P."/>
            <person name="Polz M.F."/>
            <person name="Zhang T."/>
        </authorList>
    </citation>
    <scope>NUCLEOTIDE SEQUENCE</scope>
    <source>
        <strain evidence="11">HKST-UBA02</strain>
    </source>
</reference>
<keyword evidence="7 9" id="KW-0472">Membrane</keyword>
<evidence type="ECO:0000256" key="1">
    <source>
        <dbReference type="ARBA" id="ARBA00004429"/>
    </source>
</evidence>
<feature type="transmembrane region" description="Helical" evidence="9">
    <location>
        <begin position="21"/>
        <end position="39"/>
    </location>
</feature>
<organism evidence="11 12">
    <name type="scientific">Eiseniibacteriota bacterium</name>
    <dbReference type="NCBI Taxonomy" id="2212470"/>
    <lineage>
        <taxon>Bacteria</taxon>
        <taxon>Candidatus Eiseniibacteriota</taxon>
    </lineage>
</organism>
<evidence type="ECO:0000256" key="7">
    <source>
        <dbReference type="ARBA" id="ARBA00023136"/>
    </source>
</evidence>
<dbReference type="PANTHER" id="PTHR35011">
    <property type="entry name" value="2,3-DIKETO-L-GULONATE TRAP TRANSPORTER SMALL PERMEASE PROTEIN YIAM"/>
    <property type="match status" value="1"/>
</dbReference>
<feature type="transmembrane region" description="Helical" evidence="9">
    <location>
        <begin position="59"/>
        <end position="75"/>
    </location>
</feature>
<dbReference type="AlphaFoldDB" id="A0A956NBK6"/>
<name>A0A956NBK6_UNCEI</name>
<dbReference type="InterPro" id="IPR055348">
    <property type="entry name" value="DctQ"/>
</dbReference>
<feature type="transmembrane region" description="Helical" evidence="9">
    <location>
        <begin position="96"/>
        <end position="121"/>
    </location>
</feature>
<reference evidence="11" key="1">
    <citation type="submission" date="2020-04" db="EMBL/GenBank/DDBJ databases">
        <authorList>
            <person name="Zhang T."/>
        </authorList>
    </citation>
    <scope>NUCLEOTIDE SEQUENCE</scope>
    <source>
        <strain evidence="11">HKST-UBA02</strain>
    </source>
</reference>
<keyword evidence="3" id="KW-1003">Cell membrane</keyword>
<evidence type="ECO:0000256" key="2">
    <source>
        <dbReference type="ARBA" id="ARBA00022448"/>
    </source>
</evidence>
<comment type="caution">
    <text evidence="11">The sequence shown here is derived from an EMBL/GenBank/DDBJ whole genome shotgun (WGS) entry which is preliminary data.</text>
</comment>
<proteinExistence type="inferred from homology"/>
<feature type="domain" description="Tripartite ATP-independent periplasmic transporters DctQ component" evidence="10">
    <location>
        <begin position="29"/>
        <end position="166"/>
    </location>
</feature>
<evidence type="ECO:0000259" key="10">
    <source>
        <dbReference type="Pfam" id="PF04290"/>
    </source>
</evidence>
<evidence type="ECO:0000256" key="3">
    <source>
        <dbReference type="ARBA" id="ARBA00022475"/>
    </source>
</evidence>
<feature type="transmembrane region" description="Helical" evidence="9">
    <location>
        <begin position="141"/>
        <end position="163"/>
    </location>
</feature>
<dbReference type="Pfam" id="PF04290">
    <property type="entry name" value="DctQ"/>
    <property type="match status" value="1"/>
</dbReference>
<dbReference type="GO" id="GO:0005886">
    <property type="term" value="C:plasma membrane"/>
    <property type="evidence" value="ECO:0007669"/>
    <property type="project" value="UniProtKB-SubCell"/>
</dbReference>
<protein>
    <submittedName>
        <fullName evidence="11">TRAP transporter small permease subunit</fullName>
    </submittedName>
</protein>
<dbReference type="EMBL" id="JAGQHS010000044">
    <property type="protein sequence ID" value="MCA9756159.1"/>
    <property type="molecule type" value="Genomic_DNA"/>
</dbReference>
<sequence length="192" mass="21311">MQSLLQLARLIDTMNDRIGRAVSWLAALMVLVGAFNAIARYLSRALGKDLSSNAYLEGQWYLFSIILLLGMAYTLRHDRHVRVDVIYGKLSERGKAWIDLLGTLLFLLPFSIVTLILTWPTVRNSWITREVSADPGGLPRYPLKTVILIGFGLLLLQGVSMLIRQIAFLRGDTAQRSEYPTGEGPGGHGEGV</sequence>
<comment type="subcellular location">
    <subcellularLocation>
        <location evidence="1">Cell inner membrane</location>
        <topology evidence="1">Multi-pass membrane protein</topology>
    </subcellularLocation>
</comment>
<keyword evidence="6 9" id="KW-1133">Transmembrane helix</keyword>
<keyword evidence="2" id="KW-0813">Transport</keyword>
<evidence type="ECO:0000313" key="11">
    <source>
        <dbReference type="EMBL" id="MCA9756159.1"/>
    </source>
</evidence>
<dbReference type="InterPro" id="IPR007387">
    <property type="entry name" value="TRAP_DctQ"/>
</dbReference>
<dbReference type="Proteomes" id="UP000739538">
    <property type="component" value="Unassembled WGS sequence"/>
</dbReference>
<evidence type="ECO:0000256" key="5">
    <source>
        <dbReference type="ARBA" id="ARBA00022692"/>
    </source>
</evidence>
<accession>A0A956NBK6</accession>
<evidence type="ECO:0000313" key="12">
    <source>
        <dbReference type="Proteomes" id="UP000739538"/>
    </source>
</evidence>
<evidence type="ECO:0000256" key="4">
    <source>
        <dbReference type="ARBA" id="ARBA00022519"/>
    </source>
</evidence>
<evidence type="ECO:0000256" key="8">
    <source>
        <dbReference type="ARBA" id="ARBA00038436"/>
    </source>
</evidence>